<organism evidence="1 2">
    <name type="scientific">Araneus ventricosus</name>
    <name type="common">Orbweaver spider</name>
    <name type="synonym">Epeira ventricosa</name>
    <dbReference type="NCBI Taxonomy" id="182803"/>
    <lineage>
        <taxon>Eukaryota</taxon>
        <taxon>Metazoa</taxon>
        <taxon>Ecdysozoa</taxon>
        <taxon>Arthropoda</taxon>
        <taxon>Chelicerata</taxon>
        <taxon>Arachnida</taxon>
        <taxon>Araneae</taxon>
        <taxon>Araneomorphae</taxon>
        <taxon>Entelegynae</taxon>
        <taxon>Araneoidea</taxon>
        <taxon>Araneidae</taxon>
        <taxon>Araneus</taxon>
    </lineage>
</organism>
<reference evidence="1 2" key="1">
    <citation type="journal article" date="2019" name="Sci. Rep.">
        <title>Orb-weaving spider Araneus ventricosus genome elucidates the spidroin gene catalogue.</title>
        <authorList>
            <person name="Kono N."/>
            <person name="Nakamura H."/>
            <person name="Ohtoshi R."/>
            <person name="Moran D.A.P."/>
            <person name="Shinohara A."/>
            <person name="Yoshida Y."/>
            <person name="Fujiwara M."/>
            <person name="Mori M."/>
            <person name="Tomita M."/>
            <person name="Arakawa K."/>
        </authorList>
    </citation>
    <scope>NUCLEOTIDE SEQUENCE [LARGE SCALE GENOMIC DNA]</scope>
</reference>
<protein>
    <submittedName>
        <fullName evidence="1">Uncharacterized protein</fullName>
    </submittedName>
</protein>
<accession>A0A4Y2QER0</accession>
<sequence>MLLILLFRHESEVDRLKPVCVQTSEELHMLLETSARNRMNEIGGPLQRADVVAKRSGYSRQLIGFVAPVMREAPTVLYTLLMDCRPVSNVQVASACKLL</sequence>
<evidence type="ECO:0000313" key="2">
    <source>
        <dbReference type="Proteomes" id="UP000499080"/>
    </source>
</evidence>
<name>A0A4Y2QER0_ARAVE</name>
<proteinExistence type="predicted"/>
<dbReference type="Proteomes" id="UP000499080">
    <property type="component" value="Unassembled WGS sequence"/>
</dbReference>
<keyword evidence="2" id="KW-1185">Reference proteome</keyword>
<dbReference type="AlphaFoldDB" id="A0A4Y2QER0"/>
<gene>
    <name evidence="1" type="ORF">AVEN_104493_1</name>
</gene>
<dbReference type="EMBL" id="BGPR01138429">
    <property type="protein sequence ID" value="GBN62129.1"/>
    <property type="molecule type" value="Genomic_DNA"/>
</dbReference>
<comment type="caution">
    <text evidence="1">The sequence shown here is derived from an EMBL/GenBank/DDBJ whole genome shotgun (WGS) entry which is preliminary data.</text>
</comment>
<evidence type="ECO:0000313" key="1">
    <source>
        <dbReference type="EMBL" id="GBN62129.1"/>
    </source>
</evidence>